<feature type="region of interest" description="Disordered" evidence="1">
    <location>
        <begin position="25"/>
        <end position="67"/>
    </location>
</feature>
<sequence>MHDINSRLLLFSVALIRLSIASADGSNASNAQPSSLPNSAATTPSMSSNSPDPQTPTQDNNLPAGCFGWGQEGKEPHLLTDHFYHDSLLRLPPTSAKLYKEWSDDTEAQRRVASGQELVIVASDEVKSEGEQDVFFFCNLDGKEKRAPKISEYVVVDKAIEEHCGSRRPGWMAIASSDAGVKQGYTVVYGRAWTPLKMVIPADGILSCEYFRKHIKNIA</sequence>
<proteinExistence type="predicted"/>
<reference evidence="3 4" key="1">
    <citation type="journal article" date="2018" name="Nat. Ecol. Evol.">
        <title>Pezizomycetes genomes reveal the molecular basis of ectomycorrhizal truffle lifestyle.</title>
        <authorList>
            <person name="Murat C."/>
            <person name="Payen T."/>
            <person name="Noel B."/>
            <person name="Kuo A."/>
            <person name="Morin E."/>
            <person name="Chen J."/>
            <person name="Kohler A."/>
            <person name="Krizsan K."/>
            <person name="Balestrini R."/>
            <person name="Da Silva C."/>
            <person name="Montanini B."/>
            <person name="Hainaut M."/>
            <person name="Levati E."/>
            <person name="Barry K.W."/>
            <person name="Belfiori B."/>
            <person name="Cichocki N."/>
            <person name="Clum A."/>
            <person name="Dockter R.B."/>
            <person name="Fauchery L."/>
            <person name="Guy J."/>
            <person name="Iotti M."/>
            <person name="Le Tacon F."/>
            <person name="Lindquist E.A."/>
            <person name="Lipzen A."/>
            <person name="Malagnac F."/>
            <person name="Mello A."/>
            <person name="Molinier V."/>
            <person name="Miyauchi S."/>
            <person name="Poulain J."/>
            <person name="Riccioni C."/>
            <person name="Rubini A."/>
            <person name="Sitrit Y."/>
            <person name="Splivallo R."/>
            <person name="Traeger S."/>
            <person name="Wang M."/>
            <person name="Zifcakova L."/>
            <person name="Wipf D."/>
            <person name="Zambonelli A."/>
            <person name="Paolocci F."/>
            <person name="Nowrousian M."/>
            <person name="Ottonello S."/>
            <person name="Baldrian P."/>
            <person name="Spatafora J.W."/>
            <person name="Henrissat B."/>
            <person name="Nagy L.G."/>
            <person name="Aury J.M."/>
            <person name="Wincker P."/>
            <person name="Grigoriev I.V."/>
            <person name="Bonfante P."/>
            <person name="Martin F.M."/>
        </authorList>
    </citation>
    <scope>NUCLEOTIDE SEQUENCE [LARGE SCALE GENOMIC DNA]</scope>
    <source>
        <strain evidence="3 4">RN42</strain>
    </source>
</reference>
<accession>A0A3N4I583</accession>
<dbReference type="Proteomes" id="UP000275078">
    <property type="component" value="Unassembled WGS sequence"/>
</dbReference>
<evidence type="ECO:0000256" key="1">
    <source>
        <dbReference type="SAM" id="MobiDB-lite"/>
    </source>
</evidence>
<feature type="chain" id="PRO_5018244214" evidence="2">
    <location>
        <begin position="24"/>
        <end position="219"/>
    </location>
</feature>
<keyword evidence="4" id="KW-1185">Reference proteome</keyword>
<organism evidence="3 4">
    <name type="scientific">Ascobolus immersus RN42</name>
    <dbReference type="NCBI Taxonomy" id="1160509"/>
    <lineage>
        <taxon>Eukaryota</taxon>
        <taxon>Fungi</taxon>
        <taxon>Dikarya</taxon>
        <taxon>Ascomycota</taxon>
        <taxon>Pezizomycotina</taxon>
        <taxon>Pezizomycetes</taxon>
        <taxon>Pezizales</taxon>
        <taxon>Ascobolaceae</taxon>
        <taxon>Ascobolus</taxon>
    </lineage>
</organism>
<evidence type="ECO:0000313" key="3">
    <source>
        <dbReference type="EMBL" id="RPA79838.1"/>
    </source>
</evidence>
<protein>
    <submittedName>
        <fullName evidence="3">Uncharacterized protein</fullName>
    </submittedName>
</protein>
<evidence type="ECO:0000313" key="4">
    <source>
        <dbReference type="Proteomes" id="UP000275078"/>
    </source>
</evidence>
<evidence type="ECO:0000256" key="2">
    <source>
        <dbReference type="SAM" id="SignalP"/>
    </source>
</evidence>
<name>A0A3N4I583_ASCIM</name>
<dbReference type="EMBL" id="ML119694">
    <property type="protein sequence ID" value="RPA79838.1"/>
    <property type="molecule type" value="Genomic_DNA"/>
</dbReference>
<gene>
    <name evidence="3" type="ORF">BJ508DRAFT_415656</name>
</gene>
<feature type="signal peptide" evidence="2">
    <location>
        <begin position="1"/>
        <end position="23"/>
    </location>
</feature>
<dbReference type="AlphaFoldDB" id="A0A3N4I583"/>
<keyword evidence="2" id="KW-0732">Signal</keyword>
<feature type="compositionally biased region" description="Polar residues" evidence="1">
    <location>
        <begin position="25"/>
        <end position="61"/>
    </location>
</feature>